<evidence type="ECO:0000313" key="1">
    <source>
        <dbReference type="EMBL" id="OJJ75320.1"/>
    </source>
</evidence>
<proteinExistence type="predicted"/>
<protein>
    <submittedName>
        <fullName evidence="1">Uncharacterized protein</fullName>
    </submittedName>
</protein>
<dbReference type="OrthoDB" id="4498915at2759"/>
<dbReference type="OMA" id="MSTEFQW"/>
<dbReference type="EMBL" id="KV878681">
    <property type="protein sequence ID" value="OJJ75320.1"/>
    <property type="molecule type" value="Genomic_DNA"/>
</dbReference>
<dbReference type="Proteomes" id="UP000184499">
    <property type="component" value="Unassembled WGS sequence"/>
</dbReference>
<dbReference type="RefSeq" id="XP_067482567.1">
    <property type="nucleotide sequence ID" value="XM_067620696.1"/>
</dbReference>
<organism evidence="1 2">
    <name type="scientific">Aspergillus brasiliensis (strain CBS 101740 / IMI 381727 / IBT 21946)</name>
    <dbReference type="NCBI Taxonomy" id="767769"/>
    <lineage>
        <taxon>Eukaryota</taxon>
        <taxon>Fungi</taxon>
        <taxon>Dikarya</taxon>
        <taxon>Ascomycota</taxon>
        <taxon>Pezizomycotina</taxon>
        <taxon>Eurotiomycetes</taxon>
        <taxon>Eurotiomycetidae</taxon>
        <taxon>Eurotiales</taxon>
        <taxon>Aspergillaceae</taxon>
        <taxon>Aspergillus</taxon>
        <taxon>Aspergillus subgen. Circumdati</taxon>
    </lineage>
</organism>
<name>A0A1L9UUN1_ASPBC</name>
<dbReference type="VEuPathDB" id="FungiDB:ASPBRDRAFT_193964"/>
<gene>
    <name evidence="1" type="ORF">ASPBRDRAFT_193964</name>
</gene>
<keyword evidence="2" id="KW-1185">Reference proteome</keyword>
<reference evidence="2" key="1">
    <citation type="journal article" date="2017" name="Genome Biol.">
        <title>Comparative genomics reveals high biological diversity and specific adaptations in the industrially and medically important fungal genus Aspergillus.</title>
        <authorList>
            <person name="de Vries R.P."/>
            <person name="Riley R."/>
            <person name="Wiebenga A."/>
            <person name="Aguilar-Osorio G."/>
            <person name="Amillis S."/>
            <person name="Uchima C.A."/>
            <person name="Anderluh G."/>
            <person name="Asadollahi M."/>
            <person name="Askin M."/>
            <person name="Barry K."/>
            <person name="Battaglia E."/>
            <person name="Bayram O."/>
            <person name="Benocci T."/>
            <person name="Braus-Stromeyer S.A."/>
            <person name="Caldana C."/>
            <person name="Canovas D."/>
            <person name="Cerqueira G.C."/>
            <person name="Chen F."/>
            <person name="Chen W."/>
            <person name="Choi C."/>
            <person name="Clum A."/>
            <person name="Dos Santos R.A."/>
            <person name="Damasio A.R."/>
            <person name="Diallinas G."/>
            <person name="Emri T."/>
            <person name="Fekete E."/>
            <person name="Flipphi M."/>
            <person name="Freyberg S."/>
            <person name="Gallo A."/>
            <person name="Gournas C."/>
            <person name="Habgood R."/>
            <person name="Hainaut M."/>
            <person name="Harispe M.L."/>
            <person name="Henrissat B."/>
            <person name="Hilden K.S."/>
            <person name="Hope R."/>
            <person name="Hossain A."/>
            <person name="Karabika E."/>
            <person name="Karaffa L."/>
            <person name="Karanyi Z."/>
            <person name="Krasevec N."/>
            <person name="Kuo A."/>
            <person name="Kusch H."/>
            <person name="LaButti K."/>
            <person name="Lagendijk E.L."/>
            <person name="Lapidus A."/>
            <person name="Levasseur A."/>
            <person name="Lindquist E."/>
            <person name="Lipzen A."/>
            <person name="Logrieco A.F."/>
            <person name="MacCabe A."/>
            <person name="Maekelae M.R."/>
            <person name="Malavazi I."/>
            <person name="Melin P."/>
            <person name="Meyer V."/>
            <person name="Mielnichuk N."/>
            <person name="Miskei M."/>
            <person name="Molnar A.P."/>
            <person name="Mule G."/>
            <person name="Ngan C.Y."/>
            <person name="Orejas M."/>
            <person name="Orosz E."/>
            <person name="Ouedraogo J.P."/>
            <person name="Overkamp K.M."/>
            <person name="Park H.-S."/>
            <person name="Perrone G."/>
            <person name="Piumi F."/>
            <person name="Punt P.J."/>
            <person name="Ram A.F."/>
            <person name="Ramon A."/>
            <person name="Rauscher S."/>
            <person name="Record E."/>
            <person name="Riano-Pachon D.M."/>
            <person name="Robert V."/>
            <person name="Roehrig J."/>
            <person name="Ruller R."/>
            <person name="Salamov A."/>
            <person name="Salih N.S."/>
            <person name="Samson R.A."/>
            <person name="Sandor E."/>
            <person name="Sanguinetti M."/>
            <person name="Schuetze T."/>
            <person name="Sepcic K."/>
            <person name="Shelest E."/>
            <person name="Sherlock G."/>
            <person name="Sophianopoulou V."/>
            <person name="Squina F.M."/>
            <person name="Sun H."/>
            <person name="Susca A."/>
            <person name="Todd R.B."/>
            <person name="Tsang A."/>
            <person name="Unkles S.E."/>
            <person name="van de Wiele N."/>
            <person name="van Rossen-Uffink D."/>
            <person name="Oliveira J.V."/>
            <person name="Vesth T.C."/>
            <person name="Visser J."/>
            <person name="Yu J.-H."/>
            <person name="Zhou M."/>
            <person name="Andersen M.R."/>
            <person name="Archer D.B."/>
            <person name="Baker S.E."/>
            <person name="Benoit I."/>
            <person name="Brakhage A.A."/>
            <person name="Braus G.H."/>
            <person name="Fischer R."/>
            <person name="Frisvad J.C."/>
            <person name="Goldman G.H."/>
            <person name="Houbraken J."/>
            <person name="Oakley B."/>
            <person name="Pocsi I."/>
            <person name="Scazzocchio C."/>
            <person name="Seiboth B."/>
            <person name="vanKuyk P.A."/>
            <person name="Wortman J."/>
            <person name="Dyer P.S."/>
            <person name="Grigoriev I.V."/>
        </authorList>
    </citation>
    <scope>NUCLEOTIDE SEQUENCE [LARGE SCALE GENOMIC DNA]</scope>
    <source>
        <strain evidence="2">CBS 101740 / IMI 381727 / IBT 21946</strain>
    </source>
</reference>
<sequence length="129" mass="14585">MADDYPDVSQWQFSTTWVYFPCTEEYWNRAEQFERAIENIDSLTYAMYHYHPAIPPTMRGILLAVYHPLDSDTSSILAIARGDLVSYRNAASGVFEAMGPSQSTIYLSLYEGDDNMDTSEDAMTGMGIL</sequence>
<accession>A0A1L9UUN1</accession>
<dbReference type="GeneID" id="93573184"/>
<evidence type="ECO:0000313" key="2">
    <source>
        <dbReference type="Proteomes" id="UP000184499"/>
    </source>
</evidence>
<dbReference type="AlphaFoldDB" id="A0A1L9UUN1"/>